<dbReference type="Gene3D" id="3.30.379.10">
    <property type="entry name" value="Chitobiase/beta-hexosaminidase domain 2-like"/>
    <property type="match status" value="1"/>
</dbReference>
<dbReference type="InterPro" id="IPR029018">
    <property type="entry name" value="Hex-like_dom2"/>
</dbReference>
<feature type="active site" description="Proton acceptor" evidence="8">
    <location>
        <position position="413"/>
    </location>
</feature>
<dbReference type="Pfam" id="PF07488">
    <property type="entry name" value="Glyco_hydro_67M"/>
    <property type="match status" value="1"/>
</dbReference>
<feature type="domain" description="Glycosyl hydrolase family 67 C-terminal" evidence="11">
    <location>
        <begin position="474"/>
        <end position="698"/>
    </location>
</feature>
<dbReference type="GO" id="GO:0045493">
    <property type="term" value="P:xylan catabolic process"/>
    <property type="evidence" value="ECO:0007669"/>
    <property type="project" value="UniProtKB-KW"/>
</dbReference>
<dbReference type="PIRSF" id="PIRSF029900">
    <property type="entry name" value="Alpha-glucuronds"/>
    <property type="match status" value="1"/>
</dbReference>
<dbReference type="Proteomes" id="UP000515237">
    <property type="component" value="Chromosome"/>
</dbReference>
<evidence type="ECO:0000256" key="8">
    <source>
        <dbReference type="PIRSR" id="PIRSR029900-1"/>
    </source>
</evidence>
<dbReference type="GO" id="GO:0033939">
    <property type="term" value="F:xylan alpha-1,2-glucuronosidase activity"/>
    <property type="evidence" value="ECO:0007669"/>
    <property type="project" value="UniProtKB-EC"/>
</dbReference>
<dbReference type="InterPro" id="IPR011100">
    <property type="entry name" value="Glyco_hydro_67_cat"/>
</dbReference>
<dbReference type="Gene3D" id="3.20.20.80">
    <property type="entry name" value="Glycosidases"/>
    <property type="match status" value="1"/>
</dbReference>
<evidence type="ECO:0000256" key="2">
    <source>
        <dbReference type="ARBA" id="ARBA00022651"/>
    </source>
</evidence>
<keyword evidence="6 9" id="KW-0624">Polysaccharide degradation</keyword>
<evidence type="ECO:0000313" key="13">
    <source>
        <dbReference type="EMBL" id="QNF34386.1"/>
    </source>
</evidence>
<dbReference type="InterPro" id="IPR037054">
    <property type="entry name" value="A-glucoronidase_C_sf"/>
</dbReference>
<keyword evidence="4 9" id="KW-0119">Carbohydrate metabolism</keyword>
<comment type="similarity">
    <text evidence="1 7 9">Belongs to the glycosyl hydrolase 67 family.</text>
</comment>
<keyword evidence="2 7" id="KW-0858">Xylan degradation</keyword>
<dbReference type="InterPro" id="IPR005154">
    <property type="entry name" value="Glyco_hydro_67_aGlcAse_N"/>
</dbReference>
<evidence type="ECO:0000259" key="11">
    <source>
        <dbReference type="Pfam" id="PF07477"/>
    </source>
</evidence>
<evidence type="ECO:0000256" key="6">
    <source>
        <dbReference type="ARBA" id="ARBA00023326"/>
    </source>
</evidence>
<dbReference type="SUPFAM" id="SSF51445">
    <property type="entry name" value="(Trans)glycosidases"/>
    <property type="match status" value="1"/>
</dbReference>
<feature type="active site" description="Proton acceptor" evidence="8">
    <location>
        <position position="385"/>
    </location>
</feature>
<reference evidence="13 14" key="1">
    <citation type="journal article" date="2018" name="Int. J. Syst. Evol. Microbiol.">
        <title>Adhaeribacter swui sp. nov., isolated from wet mud.</title>
        <authorList>
            <person name="Kim D.U."/>
            <person name="Kim K.W."/>
            <person name="Kang M.S."/>
            <person name="Kim J.Y."/>
            <person name="Jang J.H."/>
            <person name="Kim M.K."/>
        </authorList>
    </citation>
    <scope>NUCLEOTIDE SEQUENCE [LARGE SCALE GENOMIC DNA]</scope>
    <source>
        <strain evidence="13 14">KCTC 52873</strain>
    </source>
</reference>
<evidence type="ECO:0000256" key="7">
    <source>
        <dbReference type="PIRNR" id="PIRNR029900"/>
    </source>
</evidence>
<dbReference type="AlphaFoldDB" id="A0A7G7GB52"/>
<dbReference type="KEGG" id="aswu:HUW51_17260"/>
<accession>A0A7G7GB52</accession>
<evidence type="ECO:0000256" key="4">
    <source>
        <dbReference type="ARBA" id="ARBA00023277"/>
    </source>
</evidence>
<dbReference type="GO" id="GO:0046559">
    <property type="term" value="F:alpha-glucuronidase activity"/>
    <property type="evidence" value="ECO:0007669"/>
    <property type="project" value="InterPro"/>
</dbReference>
<evidence type="ECO:0000313" key="14">
    <source>
        <dbReference type="Proteomes" id="UP000515237"/>
    </source>
</evidence>
<dbReference type="GO" id="GO:0005576">
    <property type="term" value="C:extracellular region"/>
    <property type="evidence" value="ECO:0007669"/>
    <property type="project" value="InterPro"/>
</dbReference>
<dbReference type="RefSeq" id="WP_185270867.1">
    <property type="nucleotide sequence ID" value="NZ_CP055156.1"/>
</dbReference>
<evidence type="ECO:0000259" key="10">
    <source>
        <dbReference type="Pfam" id="PF03648"/>
    </source>
</evidence>
<organism evidence="13 14">
    <name type="scientific">Adhaeribacter swui</name>
    <dbReference type="NCBI Taxonomy" id="2086471"/>
    <lineage>
        <taxon>Bacteria</taxon>
        <taxon>Pseudomonadati</taxon>
        <taxon>Bacteroidota</taxon>
        <taxon>Cytophagia</taxon>
        <taxon>Cytophagales</taxon>
        <taxon>Hymenobacteraceae</taxon>
        <taxon>Adhaeribacter</taxon>
    </lineage>
</organism>
<comment type="catalytic activity">
    <reaction evidence="9">
        <text>Hydrolysis of (1-&gt;2)-alpha-D-(4-O-methyl)glucuronosyl links in the main chain of hardwood xylans.</text>
        <dbReference type="EC" id="3.2.1.131"/>
    </reaction>
</comment>
<keyword evidence="5 7" id="KW-0326">Glycosidase</keyword>
<evidence type="ECO:0000256" key="9">
    <source>
        <dbReference type="RuleBase" id="RU361198"/>
    </source>
</evidence>
<gene>
    <name evidence="13" type="ORF">HUW51_17260</name>
</gene>
<dbReference type="PANTHER" id="PTHR39207">
    <property type="entry name" value="ALPHA-GLUCURONIDASE A"/>
    <property type="match status" value="1"/>
</dbReference>
<proteinExistence type="inferred from homology"/>
<keyword evidence="3 7" id="KW-0378">Hydrolase</keyword>
<feature type="domain" description="Glycosyl hydrolase family 67 catalytic" evidence="12">
    <location>
        <begin position="154"/>
        <end position="473"/>
    </location>
</feature>
<dbReference type="EMBL" id="CP055156">
    <property type="protein sequence ID" value="QNF34386.1"/>
    <property type="molecule type" value="Genomic_DNA"/>
</dbReference>
<evidence type="ECO:0000256" key="3">
    <source>
        <dbReference type="ARBA" id="ARBA00022801"/>
    </source>
</evidence>
<sequence length="720" mass="81514">MKFKILPFALALLLIINLTELAYSDDGYRLWQRYELLKDPQKLQQYRQNISGVLIQGTSPTLTVTRQELDMALSGLLGQNVKNQSEITANALVLGTPENSPLIKSLNVTSKLAKLGTEGYLIETVAVKGQKATVIAANSDVGVLYGTFQFIKLLQTNQDITRLSISSTPKIHRRILNHWDNLNRTVERGYAGFSIWDWHKLPDYIDQRYIDYARANASIGINGTVLTNVNANALILTPAYLVKVKALADTFRPYGLKVYLTARFSAPVEIGGLKTADPLDEQVKAWWKNKADEIYTYVPDFGGFLVKANSEGQPGPQNYGRNHADGANMLADAVADKGGIVMWRAFVYDNKVPDDRAKQAFTEFKPLDGKFRKNVLVQVKNGPIDFQPREPFHPLFGAMPQTPLMMEFQITQEYLGQATNLVYQAPLYKETLDADTFVKGAGSTVAKVVDGSLHQYNLTGMAGVANIGNDRNWTGHLFGQANWYCFGRLAWDHTLTSEKIADEWLRMTFTNETAFLNPINKMMLQSRETLVNYMTPLGLHHIMGYDHHYGPGPWIKDKKRADWTSVYYHKASPEGIGFDRTATGSNALAQYAPGVQKLYGKAETCPEPFLLWFHHVKWDFKVKSGRTVWDEICHRYYSGAAMVGEMRKTWDATQSYVDAERFNHVKMLLLIQEKEARWWRDACVLYFQTFAQRPIPAGLEKPTHSLEYYQKQDPKFVPGI</sequence>
<dbReference type="InterPro" id="IPR017853">
    <property type="entry name" value="GH"/>
</dbReference>
<dbReference type="SUPFAM" id="SSF55545">
    <property type="entry name" value="beta-N-acetylhexosaminidase-like domain"/>
    <property type="match status" value="1"/>
</dbReference>
<dbReference type="Pfam" id="PF03648">
    <property type="entry name" value="Glyco_hydro_67N"/>
    <property type="match status" value="1"/>
</dbReference>
<feature type="domain" description="Alpha glucuronidase N-terminal" evidence="10">
    <location>
        <begin position="30"/>
        <end position="150"/>
    </location>
</feature>
<evidence type="ECO:0000259" key="12">
    <source>
        <dbReference type="Pfam" id="PF07488"/>
    </source>
</evidence>
<dbReference type="InterPro" id="IPR011395">
    <property type="entry name" value="Glyco_hydro_67_aGlcAse"/>
</dbReference>
<dbReference type="PANTHER" id="PTHR39207:SF1">
    <property type="entry name" value="ALPHA-GLUCURONIDASE A"/>
    <property type="match status" value="1"/>
</dbReference>
<dbReference type="EC" id="3.2.1.131" evidence="9"/>
<protein>
    <recommendedName>
        <fullName evidence="9">Xylan alpha-1,2-glucuronidase</fullName>
        <ecNumber evidence="9">3.2.1.131</ecNumber>
    </recommendedName>
</protein>
<dbReference type="InterPro" id="IPR011099">
    <property type="entry name" value="Glyco_hydro_67_C"/>
</dbReference>
<feature type="active site" description="Proton donor" evidence="8">
    <location>
        <position position="311"/>
    </location>
</feature>
<evidence type="ECO:0000256" key="5">
    <source>
        <dbReference type="ARBA" id="ARBA00023295"/>
    </source>
</evidence>
<dbReference type="Pfam" id="PF07477">
    <property type="entry name" value="Glyco_hydro_67C"/>
    <property type="match status" value="1"/>
</dbReference>
<evidence type="ECO:0000256" key="1">
    <source>
        <dbReference type="ARBA" id="ARBA00008833"/>
    </source>
</evidence>
<dbReference type="Gene3D" id="3.90.1330.10">
    <property type="entry name" value="Alpha-glucuronidase, C-terminal domain"/>
    <property type="match status" value="1"/>
</dbReference>
<keyword evidence="14" id="KW-1185">Reference proteome</keyword>
<name>A0A7G7GB52_9BACT</name>
<comment type="subunit">
    <text evidence="9">Homodimer.</text>
</comment>